<dbReference type="RefSeq" id="WP_094020026.1">
    <property type="nucleotide sequence ID" value="NZ_FXYF01000003.1"/>
</dbReference>
<evidence type="ECO:0000313" key="2">
    <source>
        <dbReference type="Proteomes" id="UP000207598"/>
    </source>
</evidence>
<dbReference type="Pfam" id="PF05119">
    <property type="entry name" value="Terminase_4"/>
    <property type="match status" value="1"/>
</dbReference>
<sequence length="164" mass="18408">MARKHKPKPHTLAKTRLSALPRCPDHLSDVARKEWRRLATPMVEAGLLTLADRAALAAYCQAYGRWVEAEERLKETPALLKAPSGYVQQSPWLTVANKQLEIMGRFMSELGLTPVARTRIQPTPESQKAEPITFVWRTIVNPGDDPAEAPIEHVRRLTLPGKDD</sequence>
<dbReference type="InterPro" id="IPR006448">
    <property type="entry name" value="Phage_term_ssu_P27"/>
</dbReference>
<organism evidence="1 2">
    <name type="scientific">Maliponia aquimaris</name>
    <dbReference type="NCBI Taxonomy" id="1673631"/>
    <lineage>
        <taxon>Bacteria</taxon>
        <taxon>Pseudomonadati</taxon>
        <taxon>Pseudomonadota</taxon>
        <taxon>Alphaproteobacteria</taxon>
        <taxon>Rhodobacterales</taxon>
        <taxon>Paracoccaceae</taxon>
        <taxon>Maliponia</taxon>
    </lineage>
</organism>
<dbReference type="NCBIfam" id="TIGR01558">
    <property type="entry name" value="sm_term_P27"/>
    <property type="match status" value="1"/>
</dbReference>
<dbReference type="OrthoDB" id="7843333at2"/>
<evidence type="ECO:0000313" key="1">
    <source>
        <dbReference type="EMBL" id="SMX37426.1"/>
    </source>
</evidence>
<dbReference type="AlphaFoldDB" id="A0A238K663"/>
<name>A0A238K663_9RHOB</name>
<gene>
    <name evidence="1" type="ORF">MAA8898_01140</name>
</gene>
<proteinExistence type="predicted"/>
<accession>A0A238K663</accession>
<dbReference type="EMBL" id="FXYF01000003">
    <property type="protein sequence ID" value="SMX37426.1"/>
    <property type="molecule type" value="Genomic_DNA"/>
</dbReference>
<keyword evidence="2" id="KW-1185">Reference proteome</keyword>
<reference evidence="1 2" key="1">
    <citation type="submission" date="2017-05" db="EMBL/GenBank/DDBJ databases">
        <authorList>
            <person name="Song R."/>
            <person name="Chenine A.L."/>
            <person name="Ruprecht R.M."/>
        </authorList>
    </citation>
    <scope>NUCLEOTIDE SEQUENCE [LARGE SCALE GENOMIC DNA]</scope>
    <source>
        <strain evidence="1 2">CECT 8898</strain>
    </source>
</reference>
<protein>
    <submittedName>
        <fullName evidence="1">Phage terminase, small subunit</fullName>
    </submittedName>
</protein>
<dbReference type="Proteomes" id="UP000207598">
    <property type="component" value="Unassembled WGS sequence"/>
</dbReference>